<evidence type="ECO:0000313" key="2">
    <source>
        <dbReference type="EMBL" id="PWG01418.1"/>
    </source>
</evidence>
<comment type="caution">
    <text evidence="2">The sequence shown here is derived from an EMBL/GenBank/DDBJ whole genome shotgun (WGS) entry which is preliminary data.</text>
</comment>
<dbReference type="NCBIfam" id="TIGR02283">
    <property type="entry name" value="MltB_2"/>
    <property type="match status" value="1"/>
</dbReference>
<dbReference type="InterPro" id="IPR031304">
    <property type="entry name" value="SLT_2"/>
</dbReference>
<dbReference type="PANTHER" id="PTHR30163:SF8">
    <property type="entry name" value="LYTIC MUREIN TRANSGLYCOSYLASE"/>
    <property type="match status" value="1"/>
</dbReference>
<dbReference type="EMBL" id="QFFF01000002">
    <property type="protein sequence ID" value="PWG01418.1"/>
    <property type="molecule type" value="Genomic_DNA"/>
</dbReference>
<dbReference type="PANTHER" id="PTHR30163">
    <property type="entry name" value="MEMBRANE-BOUND LYTIC MUREIN TRANSGLYCOSYLASE B"/>
    <property type="match status" value="1"/>
</dbReference>
<dbReference type="RefSeq" id="WP_109272479.1">
    <property type="nucleotide sequence ID" value="NZ_QFFF01000002.1"/>
</dbReference>
<dbReference type="InterPro" id="IPR043426">
    <property type="entry name" value="MltB-like"/>
</dbReference>
<dbReference type="Gene3D" id="1.10.530.10">
    <property type="match status" value="1"/>
</dbReference>
<gene>
    <name evidence="2" type="ORF">DF286_13875</name>
</gene>
<keyword evidence="3" id="KW-1185">Reference proteome</keyword>
<dbReference type="Gene3D" id="1.10.8.350">
    <property type="entry name" value="Bacterial muramidase"/>
    <property type="match status" value="1"/>
</dbReference>
<accession>A0A2U2IZB6</accession>
<evidence type="ECO:0000313" key="3">
    <source>
        <dbReference type="Proteomes" id="UP000245916"/>
    </source>
</evidence>
<name>A0A2U2IZB6_9SPHN</name>
<organism evidence="2 3">
    <name type="scientific">Allosphingosinicella humi</name>
    <dbReference type="NCBI Taxonomy" id="2068657"/>
    <lineage>
        <taxon>Bacteria</taxon>
        <taxon>Pseudomonadati</taxon>
        <taxon>Pseudomonadota</taxon>
        <taxon>Alphaproteobacteria</taxon>
        <taxon>Sphingomonadales</taxon>
        <taxon>Sphingomonadaceae</taxon>
        <taxon>Allosphingosinicella</taxon>
    </lineage>
</organism>
<dbReference type="OrthoDB" id="9808544at2"/>
<dbReference type="Proteomes" id="UP000245916">
    <property type="component" value="Unassembled WGS sequence"/>
</dbReference>
<reference evidence="2 3" key="1">
    <citation type="submission" date="2018-05" db="EMBL/GenBank/DDBJ databases">
        <title>Genome of Sphingosinicella humi QZX222.</title>
        <authorList>
            <person name="Qiao Z."/>
            <person name="Wang G."/>
        </authorList>
    </citation>
    <scope>NUCLEOTIDE SEQUENCE [LARGE SCALE GENOMIC DNA]</scope>
    <source>
        <strain evidence="2 3">QZX222</strain>
    </source>
</reference>
<evidence type="ECO:0000259" key="1">
    <source>
        <dbReference type="Pfam" id="PF13406"/>
    </source>
</evidence>
<sequence>MMAMLLAAFPPWNSGGAAAMAQTGGLNQAGFEMYLPQLRAQALAAGVTPSTIDRVFPTLQFSSRTIELDRGQPGGSAGNPAIPPFAPYRARHVTPSLISRGEARYASNIGQLNAIGRRYGVEPSVLVAIWGHETSYGAVTGDFDLLNSLASLAYEGRRRDLFSEEFVAALKMVDRGVQRSQLKGSWAGATGYPQFLPSVYLRLAVDGDGDGDADIWNSQADALASIANYLSNAGWKPNVTWGVPVSVPAGLDRAALGTRLVAPRCPRVHERHSRWKTIGEWRRLGIVAQNGRWPADHEFASLLEPDGPGQTAYLLTNNYRTILDYNCSNFYALSVGILADEIAR</sequence>
<feature type="domain" description="Transglycosylase SLT" evidence="1">
    <location>
        <begin position="31"/>
        <end position="340"/>
    </location>
</feature>
<dbReference type="SUPFAM" id="SSF53955">
    <property type="entry name" value="Lysozyme-like"/>
    <property type="match status" value="1"/>
</dbReference>
<dbReference type="GO" id="GO:0008933">
    <property type="term" value="F:peptidoglycan lytic transglycosylase activity"/>
    <property type="evidence" value="ECO:0007669"/>
    <property type="project" value="TreeGrafter"/>
</dbReference>
<dbReference type="Pfam" id="PF13406">
    <property type="entry name" value="SLT_2"/>
    <property type="match status" value="1"/>
</dbReference>
<dbReference type="AlphaFoldDB" id="A0A2U2IZB6"/>
<proteinExistence type="predicted"/>
<dbReference type="InterPro" id="IPR011970">
    <property type="entry name" value="MltB_2"/>
</dbReference>
<dbReference type="GO" id="GO:0009253">
    <property type="term" value="P:peptidoglycan catabolic process"/>
    <property type="evidence" value="ECO:0007669"/>
    <property type="project" value="TreeGrafter"/>
</dbReference>
<protein>
    <submittedName>
        <fullName evidence="2">Lytic murein transglycosylase</fullName>
    </submittedName>
</protein>
<dbReference type="InterPro" id="IPR023346">
    <property type="entry name" value="Lysozyme-like_dom_sf"/>
</dbReference>